<keyword evidence="1 5" id="KW-0413">Isomerase</keyword>
<dbReference type="RefSeq" id="WP_189067143.1">
    <property type="nucleotide sequence ID" value="NZ_BMPE01000001.1"/>
</dbReference>
<dbReference type="InterPro" id="IPR027304">
    <property type="entry name" value="Trigger_fact/SurA_dom_sf"/>
</dbReference>
<keyword evidence="1" id="KW-0697">Rotamase</keyword>
<sequence length="339" mass="35975">MKQFLLTALLLSGAALAQTDTTAPATPAPATTTPAPTTTPAAAPTQDPAAVVARVGTQTYTMADYDRAFRLAVARVLNGQGLPYSDEYITEFAEARADFLKQFVRDRAVEQLARASVKLDAAVVDKQMEEARADFESDAAFLEALKATGYSSADELRAELERRAVVNAYLEKVQGRFTFGDALVGGFYNLHKAEFQQDPEACVKHILVPTQAEAQAIAKDLAGGADFAAVAKAKSQDPGSAAQGGDLGCFGPGEMVETFDAASFKGPVNQVQTVQSQFGWHLVLVTKRTDAGLLPLAEAAPLIRAKLSSEAAQKYLDAQVAKLTSESFPDRVTVAPASK</sequence>
<dbReference type="Proteomes" id="UP000604341">
    <property type="component" value="Unassembled WGS sequence"/>
</dbReference>
<comment type="caution">
    <text evidence="5">The sequence shown here is derived from an EMBL/GenBank/DDBJ whole genome shotgun (WGS) entry which is preliminary data.</text>
</comment>
<evidence type="ECO:0000256" key="1">
    <source>
        <dbReference type="PROSITE-ProRule" id="PRU00278"/>
    </source>
</evidence>
<evidence type="ECO:0000313" key="5">
    <source>
        <dbReference type="EMBL" id="GGK87351.1"/>
    </source>
</evidence>
<evidence type="ECO:0000256" key="3">
    <source>
        <dbReference type="SAM" id="SignalP"/>
    </source>
</evidence>
<feature type="domain" description="PpiC" evidence="4">
    <location>
        <begin position="198"/>
        <end position="287"/>
    </location>
</feature>
<keyword evidence="6" id="KW-1185">Reference proteome</keyword>
<name>A0ABQ2FDD6_9DEIO</name>
<feature type="chain" id="PRO_5045356600" evidence="3">
    <location>
        <begin position="18"/>
        <end position="339"/>
    </location>
</feature>
<evidence type="ECO:0000256" key="2">
    <source>
        <dbReference type="SAM" id="MobiDB-lite"/>
    </source>
</evidence>
<proteinExistence type="predicted"/>
<dbReference type="SUPFAM" id="SSF54534">
    <property type="entry name" value="FKBP-like"/>
    <property type="match status" value="1"/>
</dbReference>
<accession>A0ABQ2FDD6</accession>
<gene>
    <name evidence="5" type="ORF">GCM10010844_02350</name>
</gene>
<dbReference type="GO" id="GO:0016853">
    <property type="term" value="F:isomerase activity"/>
    <property type="evidence" value="ECO:0007669"/>
    <property type="project" value="UniProtKB-KW"/>
</dbReference>
<dbReference type="PROSITE" id="PS01096">
    <property type="entry name" value="PPIC_PPIASE_1"/>
    <property type="match status" value="1"/>
</dbReference>
<evidence type="ECO:0000313" key="6">
    <source>
        <dbReference type="Proteomes" id="UP000604341"/>
    </source>
</evidence>
<keyword evidence="3" id="KW-0732">Signal</keyword>
<reference evidence="6" key="1">
    <citation type="journal article" date="2019" name="Int. J. Syst. Evol. Microbiol.">
        <title>The Global Catalogue of Microorganisms (GCM) 10K type strain sequencing project: providing services to taxonomists for standard genome sequencing and annotation.</title>
        <authorList>
            <consortium name="The Broad Institute Genomics Platform"/>
            <consortium name="The Broad Institute Genome Sequencing Center for Infectious Disease"/>
            <person name="Wu L."/>
            <person name="Ma J."/>
        </authorList>
    </citation>
    <scope>NUCLEOTIDE SEQUENCE [LARGE SCALE GENOMIC DNA]</scope>
    <source>
        <strain evidence="6">JCM 19173</strain>
    </source>
</reference>
<protein>
    <submittedName>
        <fullName evidence="5">Peptidylprolyl isomerase</fullName>
    </submittedName>
</protein>
<dbReference type="PANTHER" id="PTHR47245:SF2">
    <property type="entry name" value="PEPTIDYL-PROLYL CIS-TRANS ISOMERASE HP_0175-RELATED"/>
    <property type="match status" value="1"/>
</dbReference>
<dbReference type="PROSITE" id="PS50198">
    <property type="entry name" value="PPIC_PPIASE_2"/>
    <property type="match status" value="1"/>
</dbReference>
<feature type="signal peptide" evidence="3">
    <location>
        <begin position="1"/>
        <end position="17"/>
    </location>
</feature>
<dbReference type="InterPro" id="IPR050245">
    <property type="entry name" value="PrsA_foldase"/>
</dbReference>
<dbReference type="PANTHER" id="PTHR47245">
    <property type="entry name" value="PEPTIDYLPROLYL ISOMERASE"/>
    <property type="match status" value="1"/>
</dbReference>
<dbReference type="InterPro" id="IPR000297">
    <property type="entry name" value="PPIase_PpiC"/>
</dbReference>
<dbReference type="EMBL" id="BMPE01000001">
    <property type="protein sequence ID" value="GGK87351.1"/>
    <property type="molecule type" value="Genomic_DNA"/>
</dbReference>
<dbReference type="InterPro" id="IPR023058">
    <property type="entry name" value="PPIase_PpiC_CS"/>
</dbReference>
<dbReference type="Gene3D" id="3.10.50.40">
    <property type="match status" value="1"/>
</dbReference>
<dbReference type="Pfam" id="PF13616">
    <property type="entry name" value="Rotamase_3"/>
    <property type="match status" value="1"/>
</dbReference>
<evidence type="ECO:0000259" key="4">
    <source>
        <dbReference type="PROSITE" id="PS50198"/>
    </source>
</evidence>
<organism evidence="5 6">
    <name type="scientific">Deinococcus radiotolerans</name>
    <dbReference type="NCBI Taxonomy" id="1309407"/>
    <lineage>
        <taxon>Bacteria</taxon>
        <taxon>Thermotogati</taxon>
        <taxon>Deinococcota</taxon>
        <taxon>Deinococci</taxon>
        <taxon>Deinococcales</taxon>
        <taxon>Deinococcaceae</taxon>
        <taxon>Deinococcus</taxon>
    </lineage>
</organism>
<feature type="region of interest" description="Disordered" evidence="2">
    <location>
        <begin position="21"/>
        <end position="45"/>
    </location>
</feature>
<dbReference type="InterPro" id="IPR046357">
    <property type="entry name" value="PPIase_dom_sf"/>
</dbReference>
<dbReference type="SUPFAM" id="SSF109998">
    <property type="entry name" value="Triger factor/SurA peptide-binding domain-like"/>
    <property type="match status" value="1"/>
</dbReference>